<organism evidence="1 2">
    <name type="scientific">Catharanthus roseus</name>
    <name type="common">Madagascar periwinkle</name>
    <name type="synonym">Vinca rosea</name>
    <dbReference type="NCBI Taxonomy" id="4058"/>
    <lineage>
        <taxon>Eukaryota</taxon>
        <taxon>Viridiplantae</taxon>
        <taxon>Streptophyta</taxon>
        <taxon>Embryophyta</taxon>
        <taxon>Tracheophyta</taxon>
        <taxon>Spermatophyta</taxon>
        <taxon>Magnoliopsida</taxon>
        <taxon>eudicotyledons</taxon>
        <taxon>Gunneridae</taxon>
        <taxon>Pentapetalae</taxon>
        <taxon>asterids</taxon>
        <taxon>lamiids</taxon>
        <taxon>Gentianales</taxon>
        <taxon>Apocynaceae</taxon>
        <taxon>Rauvolfioideae</taxon>
        <taxon>Vinceae</taxon>
        <taxon>Catharanthinae</taxon>
        <taxon>Catharanthus</taxon>
    </lineage>
</organism>
<reference evidence="2" key="1">
    <citation type="journal article" date="2023" name="Nat. Plants">
        <title>Single-cell RNA sequencing provides a high-resolution roadmap for understanding the multicellular compartmentation of specialized metabolism.</title>
        <authorList>
            <person name="Sun S."/>
            <person name="Shen X."/>
            <person name="Li Y."/>
            <person name="Li Y."/>
            <person name="Wang S."/>
            <person name="Li R."/>
            <person name="Zhang H."/>
            <person name="Shen G."/>
            <person name="Guo B."/>
            <person name="Wei J."/>
            <person name="Xu J."/>
            <person name="St-Pierre B."/>
            <person name="Chen S."/>
            <person name="Sun C."/>
        </authorList>
    </citation>
    <scope>NUCLEOTIDE SEQUENCE [LARGE SCALE GENOMIC DNA]</scope>
</reference>
<keyword evidence="2" id="KW-1185">Reference proteome</keyword>
<evidence type="ECO:0000313" key="1">
    <source>
        <dbReference type="EMBL" id="KAI5681048.1"/>
    </source>
</evidence>
<name>A0ACC0C8C3_CATRO</name>
<accession>A0ACC0C8C3</accession>
<dbReference type="Proteomes" id="UP001060085">
    <property type="component" value="Linkage Group LG01"/>
</dbReference>
<gene>
    <name evidence="1" type="ORF">M9H77_02275</name>
</gene>
<dbReference type="EMBL" id="CM044701">
    <property type="protein sequence ID" value="KAI5681048.1"/>
    <property type="molecule type" value="Genomic_DNA"/>
</dbReference>
<comment type="caution">
    <text evidence="1">The sequence shown here is derived from an EMBL/GenBank/DDBJ whole genome shotgun (WGS) entry which is preliminary data.</text>
</comment>
<evidence type="ECO:0000313" key="2">
    <source>
        <dbReference type="Proteomes" id="UP001060085"/>
    </source>
</evidence>
<protein>
    <submittedName>
        <fullName evidence="1">Uncharacterized protein</fullName>
    </submittedName>
</protein>
<sequence length="126" mass="14784">MKDVIMQELQQMRNDIGDMRREINNLSIEHRCRSNIRGHVTPHTHGGYKSHNPHVPHETIVQNLNGWIEKDEEDFLEDLVDEKDNHDDEVIGNTTLDAEEDSLSLPLNKFVKSKEKCERKRVEKMN</sequence>
<proteinExistence type="predicted"/>